<evidence type="ECO:0008006" key="4">
    <source>
        <dbReference type="Google" id="ProtNLM"/>
    </source>
</evidence>
<dbReference type="AlphaFoldDB" id="A0A3S5AL20"/>
<dbReference type="EMBL" id="CAAALY010261673">
    <property type="protein sequence ID" value="VEL39562.1"/>
    <property type="molecule type" value="Genomic_DNA"/>
</dbReference>
<name>A0A3S5AL20_9PLAT</name>
<proteinExistence type="predicted"/>
<feature type="region of interest" description="Disordered" evidence="1">
    <location>
        <begin position="1"/>
        <end position="33"/>
    </location>
</feature>
<evidence type="ECO:0000256" key="1">
    <source>
        <dbReference type="SAM" id="MobiDB-lite"/>
    </source>
</evidence>
<organism evidence="2 3">
    <name type="scientific">Protopolystoma xenopodis</name>
    <dbReference type="NCBI Taxonomy" id="117903"/>
    <lineage>
        <taxon>Eukaryota</taxon>
        <taxon>Metazoa</taxon>
        <taxon>Spiralia</taxon>
        <taxon>Lophotrochozoa</taxon>
        <taxon>Platyhelminthes</taxon>
        <taxon>Monogenea</taxon>
        <taxon>Polyopisthocotylea</taxon>
        <taxon>Polystomatidea</taxon>
        <taxon>Polystomatidae</taxon>
        <taxon>Protopolystoma</taxon>
    </lineage>
</organism>
<protein>
    <recommendedName>
        <fullName evidence="4">ELM2 domain-containing protein</fullName>
    </recommendedName>
</protein>
<evidence type="ECO:0000313" key="3">
    <source>
        <dbReference type="Proteomes" id="UP000784294"/>
    </source>
</evidence>
<dbReference type="Proteomes" id="UP000784294">
    <property type="component" value="Unassembled WGS sequence"/>
</dbReference>
<reference evidence="2" key="1">
    <citation type="submission" date="2018-11" db="EMBL/GenBank/DDBJ databases">
        <authorList>
            <consortium name="Pathogen Informatics"/>
        </authorList>
    </citation>
    <scope>NUCLEOTIDE SEQUENCE</scope>
</reference>
<sequence length="219" mass="22628">MGIYQIPGESPPYNSDEDEDYDPGVDGGNDWKGEVRVGDEYQAYVPPTTLTDSLSAATAATNSPLCPLLPAIGICTSGSAHIFSSSSSVASESYAASASGIPTIRESTKPLSGPTPISLSVSIPSFLPTGGHPSTLTSLPPSPTTDSIDSRLAELAALLWKPGCLPESSIVHYQRCYAKTAAGAVGLAGHHQAPETLGYGLLSSCGVFPTDRTVDDEEV</sequence>
<gene>
    <name evidence="2" type="ORF">PXEA_LOCUS33002</name>
</gene>
<keyword evidence="3" id="KW-1185">Reference proteome</keyword>
<evidence type="ECO:0000313" key="2">
    <source>
        <dbReference type="EMBL" id="VEL39562.1"/>
    </source>
</evidence>
<accession>A0A3S5AL20</accession>
<comment type="caution">
    <text evidence="2">The sequence shown here is derived from an EMBL/GenBank/DDBJ whole genome shotgun (WGS) entry which is preliminary data.</text>
</comment>
<dbReference type="OrthoDB" id="5916873at2759"/>